<protein>
    <submittedName>
        <fullName evidence="5">5'-nucleotidase</fullName>
        <ecNumber evidence="5">3.1.3.5</ecNumber>
    </submittedName>
</protein>
<dbReference type="GO" id="GO:0008253">
    <property type="term" value="F:5'-nucleotidase activity"/>
    <property type="evidence" value="ECO:0007669"/>
    <property type="project" value="UniProtKB-EC"/>
</dbReference>
<evidence type="ECO:0000259" key="4">
    <source>
        <dbReference type="Pfam" id="PF02872"/>
    </source>
</evidence>
<gene>
    <name evidence="5" type="ORF">MNBD_GAMMA25-1488</name>
</gene>
<dbReference type="PROSITE" id="PS00785">
    <property type="entry name" value="5_NUCLEOTIDASE_1"/>
    <property type="match status" value="1"/>
</dbReference>
<dbReference type="GO" id="GO:0000166">
    <property type="term" value="F:nucleotide binding"/>
    <property type="evidence" value="ECO:0007669"/>
    <property type="project" value="InterPro"/>
</dbReference>
<evidence type="ECO:0000256" key="2">
    <source>
        <dbReference type="SAM" id="MobiDB-lite"/>
    </source>
</evidence>
<dbReference type="PRINTS" id="PR01607">
    <property type="entry name" value="APYRASEFAMLY"/>
</dbReference>
<dbReference type="AlphaFoldDB" id="A0A3B1B4M3"/>
<organism evidence="5">
    <name type="scientific">hydrothermal vent metagenome</name>
    <dbReference type="NCBI Taxonomy" id="652676"/>
    <lineage>
        <taxon>unclassified sequences</taxon>
        <taxon>metagenomes</taxon>
        <taxon>ecological metagenomes</taxon>
    </lineage>
</organism>
<dbReference type="Pfam" id="PF02872">
    <property type="entry name" value="5_nucleotid_C"/>
    <property type="match status" value="1"/>
</dbReference>
<evidence type="ECO:0000313" key="5">
    <source>
        <dbReference type="EMBL" id="VAX11092.1"/>
    </source>
</evidence>
<feature type="domain" description="Calcineurin-like phosphoesterase" evidence="3">
    <location>
        <begin position="73"/>
        <end position="293"/>
    </location>
</feature>
<dbReference type="InterPro" id="IPR008334">
    <property type="entry name" value="5'-Nucleotdase_C"/>
</dbReference>
<feature type="region of interest" description="Disordered" evidence="2">
    <location>
        <begin position="43"/>
        <end position="65"/>
    </location>
</feature>
<proteinExistence type="predicted"/>
<dbReference type="InterPro" id="IPR006146">
    <property type="entry name" value="5'-Nucleotdase_CS"/>
</dbReference>
<dbReference type="InterPro" id="IPR029052">
    <property type="entry name" value="Metallo-depent_PP-like"/>
</dbReference>
<reference evidence="5" key="1">
    <citation type="submission" date="2018-06" db="EMBL/GenBank/DDBJ databases">
        <authorList>
            <person name="Zhirakovskaya E."/>
        </authorList>
    </citation>
    <scope>NUCLEOTIDE SEQUENCE</scope>
</reference>
<dbReference type="GO" id="GO:0008768">
    <property type="term" value="F:UDP-sugar diphosphatase activity"/>
    <property type="evidence" value="ECO:0007669"/>
    <property type="project" value="TreeGrafter"/>
</dbReference>
<dbReference type="SUPFAM" id="SSF56300">
    <property type="entry name" value="Metallo-dependent phosphatases"/>
    <property type="match status" value="1"/>
</dbReference>
<dbReference type="EC" id="3.1.3.5" evidence="5"/>
<dbReference type="InterPro" id="IPR004843">
    <property type="entry name" value="Calcineurin-like_PHP"/>
</dbReference>
<dbReference type="Gene3D" id="3.60.21.10">
    <property type="match status" value="1"/>
</dbReference>
<dbReference type="SUPFAM" id="SSF55816">
    <property type="entry name" value="5'-nucleotidase (syn. UDP-sugar hydrolase), C-terminal domain"/>
    <property type="match status" value="1"/>
</dbReference>
<accession>A0A3B1B4M3</accession>
<dbReference type="InterPro" id="IPR006179">
    <property type="entry name" value="5_nucleotidase/apyrase"/>
</dbReference>
<dbReference type="Gene3D" id="3.90.780.10">
    <property type="entry name" value="5'-Nucleotidase, C-terminal domain"/>
    <property type="match status" value="1"/>
</dbReference>
<dbReference type="GO" id="GO:0009166">
    <property type="term" value="P:nucleotide catabolic process"/>
    <property type="evidence" value="ECO:0007669"/>
    <property type="project" value="InterPro"/>
</dbReference>
<dbReference type="PANTHER" id="PTHR11575:SF24">
    <property type="entry name" value="5'-NUCLEOTIDASE"/>
    <property type="match status" value="1"/>
</dbReference>
<keyword evidence="1" id="KW-0732">Signal</keyword>
<evidence type="ECO:0000256" key="1">
    <source>
        <dbReference type="ARBA" id="ARBA00022729"/>
    </source>
</evidence>
<dbReference type="EMBL" id="UOFY01000062">
    <property type="protein sequence ID" value="VAX11092.1"/>
    <property type="molecule type" value="Genomic_DNA"/>
</dbReference>
<dbReference type="GO" id="GO:0046872">
    <property type="term" value="F:metal ion binding"/>
    <property type="evidence" value="ECO:0007669"/>
    <property type="project" value="InterPro"/>
</dbReference>
<keyword evidence="5" id="KW-0378">Hydrolase</keyword>
<sequence>MNYKLSILSTLVCVAAVSPAATFANSYHDDSVSQSRHAAASGFTNIRSMKEQDNEREERRDDERGHRKAIEVTILHTNDYHSYLEGQRFDLNLDYDPTIAGAESVRLNLGGFARIGNEVSMLREDNTLVLNSGEMNGTLYFSLFKAVPDFKLFNEVGLDAYALGNHEFDEGEAWLAKLINMANFPIISANVIPTPASPLYGTNIQPYIIKEIEGEQVAVIGVLKVKKTRESSLVTDAVTFTDEVETVRATVNELESQGINKIIVLSHIGYEFDKQLAAAVNGVDAIIGGDTHTLLDSTGEMASMGLAIEGDYPTMVRNPKGQPVYIAQAWQYARGLGILELSFNKAGHVIEADGNLELLVGGPYQVKESGSWTAATTAQTASISLAIEGMKTVKEVAPSQAIESILAPYKAELKAFQIKEIGSVTTYMPYTRIPTGFVVGQVPTGSYAAHIVADAFLKYLPNVDVAIQNSGGVRTGFNDGIFTVADAYTMLPFSNTVVTIDMSGQDIVKVLEEAVDYALGTGSTGAFPYASHLRYDIVKSAAFGLRVLNVEVKDRVTGIWSNIDTSLSYKVATNSFTALGKDGYYTFAAVRAANPAAFVESDVVYVVPLIEYFTNELVGGVLPALNTENYSLKSVTE</sequence>
<feature type="compositionally biased region" description="Basic and acidic residues" evidence="2">
    <location>
        <begin position="48"/>
        <end position="65"/>
    </location>
</feature>
<name>A0A3B1B4M3_9ZZZZ</name>
<dbReference type="InterPro" id="IPR036907">
    <property type="entry name" value="5'-Nucleotdase_C_sf"/>
</dbReference>
<dbReference type="PANTHER" id="PTHR11575">
    <property type="entry name" value="5'-NUCLEOTIDASE-RELATED"/>
    <property type="match status" value="1"/>
</dbReference>
<feature type="domain" description="5'-Nucleotidase C-terminal" evidence="4">
    <location>
        <begin position="449"/>
        <end position="587"/>
    </location>
</feature>
<dbReference type="Pfam" id="PF00149">
    <property type="entry name" value="Metallophos"/>
    <property type="match status" value="1"/>
</dbReference>
<evidence type="ECO:0000259" key="3">
    <source>
        <dbReference type="Pfam" id="PF00149"/>
    </source>
</evidence>
<dbReference type="GO" id="GO:0030288">
    <property type="term" value="C:outer membrane-bounded periplasmic space"/>
    <property type="evidence" value="ECO:0007669"/>
    <property type="project" value="TreeGrafter"/>
</dbReference>